<organism evidence="18 19">
    <name type="scientific">Macrococcus carouselicus</name>
    <dbReference type="NCBI Taxonomy" id="69969"/>
    <lineage>
        <taxon>Bacteria</taxon>
        <taxon>Bacillati</taxon>
        <taxon>Bacillota</taxon>
        <taxon>Bacilli</taxon>
        <taxon>Bacillales</taxon>
        <taxon>Staphylococcaceae</taxon>
        <taxon>Macrococcus</taxon>
    </lineage>
</organism>
<feature type="binding site" evidence="15">
    <location>
        <position position="305"/>
    </location>
    <ligand>
        <name>NADP(+)</name>
        <dbReference type="ChEBI" id="CHEBI:58349"/>
    </ligand>
</feature>
<dbReference type="RefSeq" id="WP_133417925.1">
    <property type="nucleotide sequence ID" value="NZ_SCWD01000002.1"/>
</dbReference>
<proteinExistence type="inferred from homology"/>
<evidence type="ECO:0000256" key="10">
    <source>
        <dbReference type="ARBA" id="ARBA00022915"/>
    </source>
</evidence>
<dbReference type="SUPFAM" id="SSF55347">
    <property type="entry name" value="Glyceraldehyde-3-phosphate dehydrogenase-like, C-terminal domain"/>
    <property type="match status" value="1"/>
</dbReference>
<keyword evidence="12 15" id="KW-0457">Lysine biosynthesis</keyword>
<dbReference type="InterPro" id="IPR012280">
    <property type="entry name" value="Semialdhyde_DH_dimer_dom"/>
</dbReference>
<evidence type="ECO:0000256" key="1">
    <source>
        <dbReference type="ARBA" id="ARBA00005021"/>
    </source>
</evidence>
<keyword evidence="13 15" id="KW-0486">Methionine biosynthesis</keyword>
<reference evidence="18 19" key="1">
    <citation type="submission" date="2019-01" db="EMBL/GenBank/DDBJ databases">
        <title>Draft genome sequences of the type strains of six Macrococcus species.</title>
        <authorList>
            <person name="Mazhar S."/>
            <person name="Altermann E."/>
            <person name="Hill C."/>
            <person name="Mcauliffe O."/>
        </authorList>
    </citation>
    <scope>NUCLEOTIDE SEQUENCE [LARGE SCALE GENOMIC DNA]</scope>
    <source>
        <strain evidence="18 19">ATCC 51828</strain>
    </source>
</reference>
<sequence length="329" mass="35954">MKLAIAGATGLVGTKMMEVVERRNIPFDELTLFSSKKSAGQAITFKGRDYEVQELTEARAAEHYDYVLMSAGGSTSLKFSPIFEAAGAVVIDNSSAFRMQEDIDLVVPEVNKPKLDRTIIANPNCSTIQSVVPLKPLAETFGLTRVAYTTYQAVSGSGLAGLNDLREGAKGEAPTNYPHPIHNNVLPHIDVFQEDGYTKEEVKMIDETKKILNLPDLRVTATCVRVPVEDSHSVAINVTLARPATAEQVREALSQQQGVVLIDDVQNNEYPLAINATGRDEVFVGRIREDESLDNTFHIWCTADNLLKGAALNAVQILEALLKERGEVS</sequence>
<dbReference type="NCBIfam" id="NF011456">
    <property type="entry name" value="PRK14874.1"/>
    <property type="match status" value="1"/>
</dbReference>
<name>A0A9Q8CKU2_9STAP</name>
<dbReference type="GO" id="GO:0009097">
    <property type="term" value="P:isoleucine biosynthetic process"/>
    <property type="evidence" value="ECO:0007669"/>
    <property type="project" value="UniProtKB-UniRule"/>
</dbReference>
<comment type="pathway">
    <text evidence="2 15">Amino-acid biosynthesis; L-lysine biosynthesis via DAP pathway; (S)-tetrahydrodipicolinate from L-aspartate: step 2/4.</text>
</comment>
<dbReference type="GO" id="GO:0046983">
    <property type="term" value="F:protein dimerization activity"/>
    <property type="evidence" value="ECO:0007669"/>
    <property type="project" value="InterPro"/>
</dbReference>
<evidence type="ECO:0000256" key="13">
    <source>
        <dbReference type="ARBA" id="ARBA00023167"/>
    </source>
</evidence>
<dbReference type="NCBIfam" id="TIGR01296">
    <property type="entry name" value="asd_B"/>
    <property type="match status" value="1"/>
</dbReference>
<comment type="catalytic activity">
    <reaction evidence="14 15">
        <text>L-aspartate 4-semialdehyde + phosphate + NADP(+) = 4-phospho-L-aspartate + NADPH + H(+)</text>
        <dbReference type="Rhea" id="RHEA:24284"/>
        <dbReference type="ChEBI" id="CHEBI:15378"/>
        <dbReference type="ChEBI" id="CHEBI:43474"/>
        <dbReference type="ChEBI" id="CHEBI:57535"/>
        <dbReference type="ChEBI" id="CHEBI:57783"/>
        <dbReference type="ChEBI" id="CHEBI:58349"/>
        <dbReference type="ChEBI" id="CHEBI:537519"/>
        <dbReference type="EC" id="1.2.1.11"/>
    </reaction>
</comment>
<evidence type="ECO:0000313" key="18">
    <source>
        <dbReference type="EMBL" id="TDM02442.1"/>
    </source>
</evidence>
<dbReference type="GO" id="GO:0009089">
    <property type="term" value="P:lysine biosynthetic process via diaminopimelate"/>
    <property type="evidence" value="ECO:0007669"/>
    <property type="project" value="UniProtKB-UniRule"/>
</dbReference>
<feature type="active site" description="Proton acceptor" evidence="15 16">
    <location>
        <position position="232"/>
    </location>
</feature>
<accession>A0A9Q8CKU2</accession>
<evidence type="ECO:0000256" key="12">
    <source>
        <dbReference type="ARBA" id="ARBA00023154"/>
    </source>
</evidence>
<evidence type="ECO:0000256" key="5">
    <source>
        <dbReference type="ARBA" id="ARBA00011738"/>
    </source>
</evidence>
<evidence type="ECO:0000256" key="3">
    <source>
        <dbReference type="ARBA" id="ARBA00005097"/>
    </source>
</evidence>
<dbReference type="GO" id="GO:0050661">
    <property type="term" value="F:NADP binding"/>
    <property type="evidence" value="ECO:0007669"/>
    <property type="project" value="UniProtKB-UniRule"/>
</dbReference>
<keyword evidence="11 15" id="KW-0560">Oxidoreductase</keyword>
<dbReference type="EMBL" id="SCWD01000002">
    <property type="protein sequence ID" value="TDM02442.1"/>
    <property type="molecule type" value="Genomic_DNA"/>
</dbReference>
<comment type="subunit">
    <text evidence="5 15">Homodimer.</text>
</comment>
<feature type="active site" description="Acyl-thioester intermediate" evidence="15 16">
    <location>
        <position position="125"/>
    </location>
</feature>
<evidence type="ECO:0000256" key="16">
    <source>
        <dbReference type="PIRSR" id="PIRSR000148-1"/>
    </source>
</evidence>
<dbReference type="GO" id="GO:0009088">
    <property type="term" value="P:threonine biosynthetic process"/>
    <property type="evidence" value="ECO:0007669"/>
    <property type="project" value="UniProtKB-UniRule"/>
</dbReference>
<keyword evidence="8 15" id="KW-0791">Threonine biosynthesis</keyword>
<dbReference type="SMART" id="SM00859">
    <property type="entry name" value="Semialdhyde_dh"/>
    <property type="match status" value="1"/>
</dbReference>
<feature type="domain" description="Semialdehyde dehydrogenase NAD-binding" evidence="17">
    <location>
        <begin position="2"/>
        <end position="118"/>
    </location>
</feature>
<evidence type="ECO:0000256" key="14">
    <source>
        <dbReference type="ARBA" id="ARBA00047891"/>
    </source>
</evidence>
<feature type="binding site" evidence="15">
    <location>
        <begin position="37"/>
        <end position="38"/>
    </location>
    <ligand>
        <name>NADP(+)</name>
        <dbReference type="ChEBI" id="CHEBI:58349"/>
    </ligand>
</feature>
<comment type="similarity">
    <text evidence="4 15">Belongs to the aspartate-semialdehyde dehydrogenase family.</text>
</comment>
<dbReference type="HAMAP" id="MF_02121">
    <property type="entry name" value="ASADH"/>
    <property type="match status" value="1"/>
</dbReference>
<comment type="caution">
    <text evidence="18">The sequence shown here is derived from an EMBL/GenBank/DDBJ whole genome shotgun (WGS) entry which is preliminary data.</text>
</comment>
<dbReference type="SUPFAM" id="SSF51735">
    <property type="entry name" value="NAD(P)-binding Rossmann-fold domains"/>
    <property type="match status" value="1"/>
</dbReference>
<dbReference type="Gene3D" id="3.30.360.10">
    <property type="entry name" value="Dihydrodipicolinate Reductase, domain 2"/>
    <property type="match status" value="1"/>
</dbReference>
<dbReference type="Pfam" id="PF01118">
    <property type="entry name" value="Semialdhyde_dh"/>
    <property type="match status" value="1"/>
</dbReference>
<evidence type="ECO:0000256" key="11">
    <source>
        <dbReference type="ARBA" id="ARBA00023002"/>
    </source>
</evidence>
<dbReference type="GO" id="GO:0004073">
    <property type="term" value="F:aspartate-semialdehyde dehydrogenase activity"/>
    <property type="evidence" value="ECO:0007669"/>
    <property type="project" value="UniProtKB-UniRule"/>
</dbReference>
<protein>
    <recommendedName>
        <fullName evidence="6 15">Aspartate-semialdehyde dehydrogenase</fullName>
        <shortName evidence="15">ASA dehydrogenase</shortName>
        <shortName evidence="15">ASADH</shortName>
        <ecNumber evidence="6 15">1.2.1.11</ecNumber>
    </recommendedName>
    <alternativeName>
        <fullName evidence="15">Aspartate-beta-semialdehyde dehydrogenase</fullName>
    </alternativeName>
</protein>
<gene>
    <name evidence="15" type="primary">asd</name>
    <name evidence="18" type="ORF">ERX40_07765</name>
</gene>
<evidence type="ECO:0000256" key="6">
    <source>
        <dbReference type="ARBA" id="ARBA00013120"/>
    </source>
</evidence>
<evidence type="ECO:0000256" key="8">
    <source>
        <dbReference type="ARBA" id="ARBA00022697"/>
    </source>
</evidence>
<dbReference type="CDD" id="cd18131">
    <property type="entry name" value="ASADH_C_bac_euk_like"/>
    <property type="match status" value="1"/>
</dbReference>
<feature type="binding site" evidence="15">
    <location>
        <begin position="155"/>
        <end position="156"/>
    </location>
    <ligand>
        <name>NADP(+)</name>
        <dbReference type="ChEBI" id="CHEBI:58349"/>
    </ligand>
</feature>
<dbReference type="Proteomes" id="UP000295280">
    <property type="component" value="Unassembled WGS sequence"/>
</dbReference>
<comment type="pathway">
    <text evidence="3 15">Amino-acid biosynthesis; L-threonine biosynthesis; L-threonine from L-aspartate: step 2/5.</text>
</comment>
<keyword evidence="19" id="KW-1185">Reference proteome</keyword>
<dbReference type="Pfam" id="PF02774">
    <property type="entry name" value="Semialdhyde_dhC"/>
    <property type="match status" value="1"/>
</dbReference>
<evidence type="ECO:0000256" key="15">
    <source>
        <dbReference type="HAMAP-Rule" id="MF_02121"/>
    </source>
</evidence>
<feature type="binding site" evidence="15">
    <location>
        <position position="98"/>
    </location>
    <ligand>
        <name>phosphate</name>
        <dbReference type="ChEBI" id="CHEBI:43474"/>
    </ligand>
</feature>
<dbReference type="InterPro" id="IPR012080">
    <property type="entry name" value="Asp_semialdehyde_DH"/>
</dbReference>
<dbReference type="AlphaFoldDB" id="A0A9Q8CKU2"/>
<dbReference type="PIRSF" id="PIRSF000148">
    <property type="entry name" value="ASA_dh"/>
    <property type="match status" value="1"/>
</dbReference>
<feature type="binding site" evidence="15">
    <location>
        <begin position="9"/>
        <end position="12"/>
    </location>
    <ligand>
        <name>NADP(+)</name>
        <dbReference type="ChEBI" id="CHEBI:58349"/>
    </ligand>
</feature>
<comment type="function">
    <text evidence="15">Catalyzes the NADPH-dependent formation of L-aspartate-semialdehyde (L-ASA) by the reductive dephosphorylation of L-aspartyl-4-phosphate.</text>
</comment>
<dbReference type="EC" id="1.2.1.11" evidence="6 15"/>
<feature type="binding site" evidence="15">
    <location>
        <position position="225"/>
    </location>
    <ligand>
        <name>substrate</name>
    </ligand>
</feature>
<dbReference type="Gene3D" id="3.40.50.720">
    <property type="entry name" value="NAD(P)-binding Rossmann-like Domain"/>
    <property type="match status" value="1"/>
</dbReference>
<evidence type="ECO:0000256" key="9">
    <source>
        <dbReference type="ARBA" id="ARBA00022857"/>
    </source>
</evidence>
<dbReference type="PANTHER" id="PTHR46278:SF2">
    <property type="entry name" value="ASPARTATE-SEMIALDEHYDE DEHYDROGENASE"/>
    <property type="match status" value="1"/>
</dbReference>
<dbReference type="InterPro" id="IPR036291">
    <property type="entry name" value="NAD(P)-bd_dom_sf"/>
</dbReference>
<evidence type="ECO:0000313" key="19">
    <source>
        <dbReference type="Proteomes" id="UP000295280"/>
    </source>
</evidence>
<dbReference type="OrthoDB" id="9805684at2"/>
<dbReference type="GO" id="GO:0019877">
    <property type="term" value="P:diaminopimelate biosynthetic process"/>
    <property type="evidence" value="ECO:0007669"/>
    <property type="project" value="UniProtKB-UniRule"/>
</dbReference>
<feature type="binding site" evidence="15">
    <location>
        <position position="152"/>
    </location>
    <ligand>
        <name>substrate</name>
    </ligand>
</feature>
<evidence type="ECO:0000256" key="2">
    <source>
        <dbReference type="ARBA" id="ARBA00005076"/>
    </source>
</evidence>
<evidence type="ECO:0000259" key="17">
    <source>
        <dbReference type="SMART" id="SM00859"/>
    </source>
</evidence>
<dbReference type="GO" id="GO:0051287">
    <property type="term" value="F:NAD binding"/>
    <property type="evidence" value="ECO:0007669"/>
    <property type="project" value="InterPro"/>
</dbReference>
<dbReference type="CDD" id="cd02316">
    <property type="entry name" value="VcASADH2_like_N"/>
    <property type="match status" value="1"/>
</dbReference>
<evidence type="ECO:0000256" key="4">
    <source>
        <dbReference type="ARBA" id="ARBA00010584"/>
    </source>
</evidence>
<evidence type="ECO:0000256" key="7">
    <source>
        <dbReference type="ARBA" id="ARBA00022605"/>
    </source>
</evidence>
<dbReference type="InterPro" id="IPR005986">
    <property type="entry name" value="Asp_semialdehyde_DH_beta"/>
</dbReference>
<dbReference type="PANTHER" id="PTHR46278">
    <property type="entry name" value="DEHYDROGENASE, PUTATIVE-RELATED"/>
    <property type="match status" value="1"/>
</dbReference>
<keyword evidence="10 15" id="KW-0220">Diaminopimelate biosynthesis</keyword>
<dbReference type="InterPro" id="IPR000534">
    <property type="entry name" value="Semialdehyde_DH_NAD-bd"/>
</dbReference>
<keyword evidence="9 15" id="KW-0521">NADP</keyword>
<comment type="pathway">
    <text evidence="1 15">Amino-acid biosynthesis; L-methionine biosynthesis via de novo pathway; L-homoserine from L-aspartate: step 2/3.</text>
</comment>
<keyword evidence="7 15" id="KW-0028">Amino-acid biosynthesis</keyword>
<dbReference type="GO" id="GO:0071266">
    <property type="term" value="P:'de novo' L-methionine biosynthetic process"/>
    <property type="evidence" value="ECO:0007669"/>
    <property type="project" value="UniProtKB-UniRule"/>
</dbReference>
<comment type="caution">
    <text evidence="15">Lacks conserved residue(s) required for the propagation of feature annotation.</text>
</comment>